<gene>
    <name evidence="2" type="ORF">ACFQPS_18700</name>
</gene>
<dbReference type="Proteomes" id="UP001596456">
    <property type="component" value="Unassembled WGS sequence"/>
</dbReference>
<sequence>MEPDPSIESLQRQHAALEAQIMAETGHAYYDSVAVRQMKLEKLRLKEELDRLRRH</sequence>
<comment type="caution">
    <text evidence="2">The sequence shown here is derived from an EMBL/GenBank/DDBJ whole genome shotgun (WGS) entry which is preliminary data.</text>
</comment>
<keyword evidence="1" id="KW-0175">Coiled coil</keyword>
<dbReference type="Gene3D" id="6.10.280.50">
    <property type="match status" value="1"/>
</dbReference>
<reference evidence="3" key="1">
    <citation type="journal article" date="2019" name="Int. J. Syst. Evol. Microbiol.">
        <title>The Global Catalogue of Microorganisms (GCM) 10K type strain sequencing project: providing services to taxonomists for standard genome sequencing and annotation.</title>
        <authorList>
            <consortium name="The Broad Institute Genomics Platform"/>
            <consortium name="The Broad Institute Genome Sequencing Center for Infectious Disease"/>
            <person name="Wu L."/>
            <person name="Ma J."/>
        </authorList>
    </citation>
    <scope>NUCLEOTIDE SEQUENCE [LARGE SCALE GENOMIC DNA]</scope>
    <source>
        <strain evidence="3">CGMCC 1.16275</strain>
    </source>
</reference>
<accession>A0ABW2L1G1</accession>
<dbReference type="RefSeq" id="WP_012565388.1">
    <property type="nucleotide sequence ID" value="NZ_JBHTCM010000028.1"/>
</dbReference>
<dbReference type="Pfam" id="PF04325">
    <property type="entry name" value="DUF465"/>
    <property type="match status" value="1"/>
</dbReference>
<dbReference type="EMBL" id="JBHTCM010000028">
    <property type="protein sequence ID" value="MFC7335203.1"/>
    <property type="molecule type" value="Genomic_DNA"/>
</dbReference>
<evidence type="ECO:0000256" key="1">
    <source>
        <dbReference type="SAM" id="Coils"/>
    </source>
</evidence>
<protein>
    <submittedName>
        <fullName evidence="2">YdcH family protein</fullName>
    </submittedName>
</protein>
<dbReference type="InterPro" id="IPR038444">
    <property type="entry name" value="DUF465_sf"/>
</dbReference>
<proteinExistence type="predicted"/>
<feature type="coiled-coil region" evidence="1">
    <location>
        <begin position="7"/>
        <end position="55"/>
    </location>
</feature>
<evidence type="ECO:0000313" key="3">
    <source>
        <dbReference type="Proteomes" id="UP001596456"/>
    </source>
</evidence>
<name>A0ABW2L1G1_9PROT</name>
<evidence type="ECO:0000313" key="2">
    <source>
        <dbReference type="EMBL" id="MFC7335203.1"/>
    </source>
</evidence>
<organism evidence="2 3">
    <name type="scientific">Rhodocista pekingensis</name>
    <dbReference type="NCBI Taxonomy" id="201185"/>
    <lineage>
        <taxon>Bacteria</taxon>
        <taxon>Pseudomonadati</taxon>
        <taxon>Pseudomonadota</taxon>
        <taxon>Alphaproteobacteria</taxon>
        <taxon>Rhodospirillales</taxon>
        <taxon>Azospirillaceae</taxon>
        <taxon>Rhodocista</taxon>
    </lineage>
</organism>
<dbReference type="InterPro" id="IPR007420">
    <property type="entry name" value="DUF465"/>
</dbReference>
<keyword evidence="3" id="KW-1185">Reference proteome</keyword>